<organism evidence="2 3">
    <name type="scientific">Cryptosporidium parvum</name>
    <dbReference type="NCBI Taxonomy" id="5807"/>
    <lineage>
        <taxon>Eukaryota</taxon>
        <taxon>Sar</taxon>
        <taxon>Alveolata</taxon>
        <taxon>Apicomplexa</taxon>
        <taxon>Conoidasida</taxon>
        <taxon>Coccidia</taxon>
        <taxon>Eucoccidiorida</taxon>
        <taxon>Eimeriorina</taxon>
        <taxon>Cryptosporidiidae</taxon>
        <taxon>Cryptosporidium</taxon>
    </lineage>
</organism>
<evidence type="ECO:0000256" key="1">
    <source>
        <dbReference type="SAM" id="Phobius"/>
    </source>
</evidence>
<proteinExistence type="predicted"/>
<sequence>MNMPIANSCKYAFFHYMCAYLFILTVISFLYWDGFTEILEMNQVSLFQVGIPQYQSFSEAKPLFSGKGSKEYRDFLAEFGVLDGLEIAKVRSNKALKKLLLELKQIFIKYYSLKGLVLSFKKKPSSVENQDLVENNNRMLQEANTELSKLLLEIFSCIVLKKASKYKNYTVSNNHFDCTIYSYVYYSSMKELSKRIIILLEETLSSFSKSKCSCQQFNVNVKQSPCYYLFFSVKAIKASIATETSYYCQYKRIKKNCGPYANLSLRKALSFR</sequence>
<accession>A0A7S7RH45</accession>
<dbReference type="AlphaFoldDB" id="A0A7S7RH45"/>
<evidence type="ECO:0000313" key="2">
    <source>
        <dbReference type="EMBL" id="QOY42521.1"/>
    </source>
</evidence>
<keyword evidence="1" id="KW-0472">Membrane</keyword>
<name>A0A7S7RH45_CRYPV</name>
<dbReference type="Proteomes" id="UP000593906">
    <property type="component" value="Chromosome 3"/>
</dbReference>
<keyword evidence="1" id="KW-0812">Transmembrane</keyword>
<dbReference type="VEuPathDB" id="CryptoDB:CPATCC_0032680"/>
<keyword evidence="1" id="KW-1133">Transmembrane helix</keyword>
<gene>
    <name evidence="2" type="ORF">CPATCC_001167</name>
</gene>
<evidence type="ECO:0000313" key="3">
    <source>
        <dbReference type="Proteomes" id="UP000593906"/>
    </source>
</evidence>
<reference evidence="2 3" key="1">
    <citation type="submission" date="2019-09" db="EMBL/GenBank/DDBJ databases">
        <title>Consistent, comparative and evidence-based genome assembly and annotation for Cryptosporidium parvum, C. hominis and C. tyzzeri.</title>
        <authorList>
            <person name="Baptista R.P."/>
            <person name="Li Y."/>
            <person name="Sateriale A."/>
            <person name="Ansell B."/>
            <person name="Jex A."/>
            <person name="Sanders M."/>
            <person name="Brooks K."/>
            <person name="Tracey A."/>
            <person name="Berriman M."/>
            <person name="Striepen B."/>
            <person name="Cotton J.A."/>
            <person name="Kissinger J.C."/>
        </authorList>
    </citation>
    <scope>NUCLEOTIDE SEQUENCE [LARGE SCALE GENOMIC DNA]</scope>
    <source>
        <strain evidence="2 3">IOWA-ATCC</strain>
    </source>
</reference>
<feature type="transmembrane region" description="Helical" evidence="1">
    <location>
        <begin position="12"/>
        <end position="32"/>
    </location>
</feature>
<dbReference type="EMBL" id="CP044420">
    <property type="protein sequence ID" value="QOY42521.1"/>
    <property type="molecule type" value="Genomic_DNA"/>
</dbReference>
<protein>
    <submittedName>
        <fullName evidence="2">Uncharacterized protein</fullName>
    </submittedName>
</protein>